<feature type="transmembrane region" description="Helical" evidence="1">
    <location>
        <begin position="12"/>
        <end position="33"/>
    </location>
</feature>
<reference evidence="2 3" key="1">
    <citation type="submission" date="2019-08" db="EMBL/GenBank/DDBJ databases">
        <title>100 year-old enigma solved: identification of Planctomyces bekefii, the type genus and species of the phylum Planctomycetes.</title>
        <authorList>
            <person name="Svetlana D.N."/>
            <person name="Overmann J."/>
        </authorList>
    </citation>
    <scope>NUCLEOTIDE SEQUENCE [LARGE SCALE GENOMIC DNA]</scope>
    <source>
        <strain evidence="2">Phe10_nw2017</strain>
    </source>
</reference>
<evidence type="ECO:0000256" key="1">
    <source>
        <dbReference type="SAM" id="Phobius"/>
    </source>
</evidence>
<dbReference type="Proteomes" id="UP000321083">
    <property type="component" value="Unassembled WGS sequence"/>
</dbReference>
<dbReference type="EMBL" id="SRHE01000316">
    <property type="protein sequence ID" value="TWW09301.1"/>
    <property type="molecule type" value="Genomic_DNA"/>
</dbReference>
<feature type="non-terminal residue" evidence="2">
    <location>
        <position position="1"/>
    </location>
</feature>
<keyword evidence="1" id="KW-1133">Transmembrane helix</keyword>
<comment type="caution">
    <text evidence="2">The sequence shown here is derived from an EMBL/GenBank/DDBJ whole genome shotgun (WGS) entry which is preliminary data.</text>
</comment>
<accession>A0A5C6M8I3</accession>
<gene>
    <name evidence="2" type="ORF">E3A20_15710</name>
</gene>
<proteinExistence type="predicted"/>
<protein>
    <submittedName>
        <fullName evidence="2">Uncharacterized protein</fullName>
    </submittedName>
</protein>
<keyword evidence="1" id="KW-0472">Membrane</keyword>
<reference evidence="2 3" key="2">
    <citation type="submission" date="2019-08" db="EMBL/GenBank/DDBJ databases">
        <authorList>
            <person name="Henke P."/>
        </authorList>
    </citation>
    <scope>NUCLEOTIDE SEQUENCE [LARGE SCALE GENOMIC DNA]</scope>
    <source>
        <strain evidence="2">Phe10_nw2017</strain>
    </source>
</reference>
<keyword evidence="1" id="KW-0812">Transmembrane</keyword>
<sequence>FVSFLSDDSGFLLSSESVIVGTLLVLGLIVGVAEVRNAVVEELEDYSQAVAWLSQDFAYTSVSSANITSGLSTSGSTFSDSFELEQTYSSSASANGIVVTTMSLDDDE</sequence>
<evidence type="ECO:0000313" key="3">
    <source>
        <dbReference type="Proteomes" id="UP000321083"/>
    </source>
</evidence>
<evidence type="ECO:0000313" key="2">
    <source>
        <dbReference type="EMBL" id="TWW09301.1"/>
    </source>
</evidence>
<organism evidence="2 3">
    <name type="scientific">Planctomyces bekefii</name>
    <dbReference type="NCBI Taxonomy" id="1653850"/>
    <lineage>
        <taxon>Bacteria</taxon>
        <taxon>Pseudomonadati</taxon>
        <taxon>Planctomycetota</taxon>
        <taxon>Planctomycetia</taxon>
        <taxon>Planctomycetales</taxon>
        <taxon>Planctomycetaceae</taxon>
        <taxon>Planctomyces</taxon>
    </lineage>
</organism>
<dbReference type="AlphaFoldDB" id="A0A5C6M8I3"/>
<keyword evidence="3" id="KW-1185">Reference proteome</keyword>
<name>A0A5C6M8I3_9PLAN</name>